<proteinExistence type="predicted"/>
<accession>P95973</accession>
<sequence length="107" mass="11044">MAAGVLLSTPSIIIPCESAEGKYGSSKDNGSAISAKTRLITIPAAIILSFALLVDLLKSSSSGSTNAPGNIPSNRTPPFLTFTLFDVADNAWKISCIATETPIASNM</sequence>
<reference evidence="1" key="1">
    <citation type="journal article" date="1996" name="Mol. Microbiol.">
        <title>Organizational characteristics and information content of an archaeal genome: 156 kb of sequence from Sulfolobus solfataricus P2.</title>
        <authorList>
            <person name="Sensen C.W."/>
            <person name="Klenk H.P."/>
            <person name="Singh R.K."/>
            <person name="Allard G."/>
            <person name="Chan C.C."/>
            <person name="Liu Q.Y."/>
            <person name="Penny S.L."/>
            <person name="Young F."/>
            <person name="Schenk M.E."/>
            <person name="Gaasterland T."/>
            <person name="Doolittle W.F."/>
            <person name="Ragan M.A."/>
            <person name="Charlebois R.L."/>
        </authorList>
    </citation>
    <scope>NUCLEOTIDE SEQUENCE</scope>
    <source>
        <strain evidence="1">P2</strain>
    </source>
</reference>
<protein>
    <submittedName>
        <fullName evidence="1">Orf c04035 protein</fullName>
    </submittedName>
</protein>
<name>P95973_SACSO</name>
<gene>
    <name evidence="1" type="primary">orf c04035</name>
</gene>
<organism evidence="1">
    <name type="scientific">Saccharolobus solfataricus</name>
    <name type="common">Sulfolobus solfataricus</name>
    <dbReference type="NCBI Taxonomy" id="2287"/>
    <lineage>
        <taxon>Archaea</taxon>
        <taxon>Thermoproteota</taxon>
        <taxon>Thermoprotei</taxon>
        <taxon>Sulfolobales</taxon>
        <taxon>Sulfolobaceae</taxon>
        <taxon>Saccharolobus</taxon>
    </lineage>
</organism>
<evidence type="ECO:0000313" key="1">
    <source>
        <dbReference type="EMBL" id="CAA69564.1"/>
    </source>
</evidence>
<dbReference type="AlphaFoldDB" id="P95973"/>
<dbReference type="PIR" id="S75401">
    <property type="entry name" value="S75401"/>
</dbReference>
<dbReference type="EMBL" id="Y08257">
    <property type="protein sequence ID" value="CAA69564.1"/>
    <property type="molecule type" value="Genomic_DNA"/>
</dbReference>